<feature type="domain" description="Codanin-1 C-terminal" evidence="2">
    <location>
        <begin position="757"/>
        <end position="855"/>
    </location>
</feature>
<name>A0AAV6VIX9_9ARAC</name>
<dbReference type="GO" id="GO:0005634">
    <property type="term" value="C:nucleus"/>
    <property type="evidence" value="ECO:0007669"/>
    <property type="project" value="TreeGrafter"/>
</dbReference>
<organism evidence="3 4">
    <name type="scientific">Oedothorax gibbosus</name>
    <dbReference type="NCBI Taxonomy" id="931172"/>
    <lineage>
        <taxon>Eukaryota</taxon>
        <taxon>Metazoa</taxon>
        <taxon>Ecdysozoa</taxon>
        <taxon>Arthropoda</taxon>
        <taxon>Chelicerata</taxon>
        <taxon>Arachnida</taxon>
        <taxon>Araneae</taxon>
        <taxon>Araneomorphae</taxon>
        <taxon>Entelegynae</taxon>
        <taxon>Araneoidea</taxon>
        <taxon>Linyphiidae</taxon>
        <taxon>Erigoninae</taxon>
        <taxon>Oedothorax</taxon>
    </lineage>
</organism>
<reference evidence="3 4" key="1">
    <citation type="journal article" date="2022" name="Nat. Ecol. Evol.">
        <title>A masculinizing supergene underlies an exaggerated male reproductive morph in a spider.</title>
        <authorList>
            <person name="Hendrickx F."/>
            <person name="De Corte Z."/>
            <person name="Sonet G."/>
            <person name="Van Belleghem S.M."/>
            <person name="Kostlbacher S."/>
            <person name="Vangestel C."/>
        </authorList>
    </citation>
    <scope>NUCLEOTIDE SEQUENCE [LARGE SCALE GENOMIC DNA]</scope>
    <source>
        <strain evidence="3">W744_W776</strain>
    </source>
</reference>
<dbReference type="InterPro" id="IPR040031">
    <property type="entry name" value="Codanin-1"/>
</dbReference>
<keyword evidence="4" id="KW-1185">Reference proteome</keyword>
<accession>A0AAV6VIX9</accession>
<dbReference type="Pfam" id="PF15296">
    <property type="entry name" value="Codanin-1_C"/>
    <property type="match status" value="1"/>
</dbReference>
<dbReference type="Proteomes" id="UP000827092">
    <property type="component" value="Unassembled WGS sequence"/>
</dbReference>
<evidence type="ECO:0000313" key="3">
    <source>
        <dbReference type="EMBL" id="KAG8196755.1"/>
    </source>
</evidence>
<gene>
    <name evidence="3" type="ORF">JTE90_014488</name>
</gene>
<dbReference type="InterPro" id="IPR028171">
    <property type="entry name" value="Codanin-1_C"/>
</dbReference>
<dbReference type="PANTHER" id="PTHR28678:SF1">
    <property type="entry name" value="CODANIN-1"/>
    <property type="match status" value="1"/>
</dbReference>
<dbReference type="PANTHER" id="PTHR28678">
    <property type="entry name" value="CODANIN-1"/>
    <property type="match status" value="1"/>
</dbReference>
<comment type="caution">
    <text evidence="3">The sequence shown here is derived from an EMBL/GenBank/DDBJ whole genome shotgun (WGS) entry which is preliminary data.</text>
</comment>
<sequence>MEAIFKSVIAGKISLKDFTQWLDTNKSGLEELSAVQNFDFIPYFVNYVKENCSWLLNKSDKNIDIVNANKNPVKEIPSPKKVKSKTSPKKEKTKTSPKKDGINNSFERNEFPQITSQTDLSPQLNSVHLSTSKNIQTLNFGCAPYQLKRRDNRPFKENLQKAKFKSITSFPDVPVAQKCRNDADINNLDAFPPLGAKLEDPKARRRITPTPVQIVGKSSSVFGKSPFSSLSANKVQNDAFCNSTFQDGTLDLQKERDLLKLARDKLVKKPSCTALKTEPKLVDSNVIKVKAPSVNYIIPDPKEISMEKEMLVFIEIYNFVISKALIPNTTAELFFVFELITSKATAKDESKENIYFSTVHNCVYFAVSILKQQIPLLYMLDNTTLNSLCEIPYLPNFSPDLVDYLQQSLVKEDTAVSLPSLTRVPFQLDDDSRLNFSDESSFINFKKQRDMFYELLREWKGQSLQSDIKYQEKFFRKAKLLISLGPNTLNLYHLARLFQSQLIASCMCFEVNEVYDEILSDIQKNFPAKFKKLQERFLTPTRVGGLTPLPSFYGIQAFFSDLITATASPSFNQLLMDIFVSKIIELDNTDIFSDSELSSFDTLKDKYIFLLHTLRLLGKFLGYIHFLPYSSGQIITGKVAEFCIEARKRAVPPLDLSCLLRKASQNNHLILTVPWVVEYLSMMDSLALNLEHIQETLSILTDINKWRFPSNDFNSVLFFRLIIGWLFDVLHYPAKYSLLLQPISFGSPKEKCQKGLDSLALIDKQLIHSCCPYLIEFKVLIFNYLNDVRNKREARKITPFSTTQANLSSVSSKQQIESELEENFFSLHPQSLKKTCDFIADRIASKGISKIRSEVTNLKLKIVDDTVNSEAYKSIKASVKGASEKLQDIAKLLDVSVLGMCDDIRYKVQKIIDSASDDIKQTIPALVSEDTKQSVIDMCWKICIRIATNKITDWCDSNLVIDTIKLDIKSKVKNVFNSEPDIVSEKYLNLVIIVDFLPFKEIH</sequence>
<evidence type="ECO:0000313" key="4">
    <source>
        <dbReference type="Proteomes" id="UP000827092"/>
    </source>
</evidence>
<dbReference type="AlphaFoldDB" id="A0AAV6VIX9"/>
<dbReference type="GO" id="GO:0006325">
    <property type="term" value="P:chromatin organization"/>
    <property type="evidence" value="ECO:0007669"/>
    <property type="project" value="TreeGrafter"/>
</dbReference>
<feature type="compositionally biased region" description="Basic and acidic residues" evidence="1">
    <location>
        <begin position="88"/>
        <end position="101"/>
    </location>
</feature>
<feature type="region of interest" description="Disordered" evidence="1">
    <location>
        <begin position="70"/>
        <end position="106"/>
    </location>
</feature>
<protein>
    <recommendedName>
        <fullName evidence="2">Codanin-1 C-terminal domain-containing protein</fullName>
    </recommendedName>
</protein>
<dbReference type="EMBL" id="JAFNEN010000064">
    <property type="protein sequence ID" value="KAG8196755.1"/>
    <property type="molecule type" value="Genomic_DNA"/>
</dbReference>
<proteinExistence type="predicted"/>
<evidence type="ECO:0000259" key="2">
    <source>
        <dbReference type="Pfam" id="PF15296"/>
    </source>
</evidence>
<evidence type="ECO:0000256" key="1">
    <source>
        <dbReference type="SAM" id="MobiDB-lite"/>
    </source>
</evidence>